<protein>
    <recommendedName>
        <fullName evidence="3">DUF4034 domain-containing protein</fullName>
    </recommendedName>
</protein>
<keyword evidence="2" id="KW-1185">Reference proteome</keyword>
<dbReference type="STRING" id="1715693.PH7735_01154"/>
<dbReference type="Proteomes" id="UP000051870">
    <property type="component" value="Unassembled WGS sequence"/>
</dbReference>
<dbReference type="RefSeq" id="WP_058310309.1">
    <property type="nucleotide sequence ID" value="NZ_CYTW01000001.1"/>
</dbReference>
<proteinExistence type="predicted"/>
<sequence>MSRFSDQKSQLAGLLPSSLHKIARKLPLPRTEADVPHFDEYDGNITYRDLTERIDIPVNLSTPDQMQSDEYREKGLYLARQDRWDELSELIMTHDHARDSTRSGLPIADLLAFGARSDVVRAAEHGLLYGRPARGADFFSGIEALEMVLMDDPRNYGLALIVAHMHIDIGWAWRGAKANDAVQDVNRDAFEAHFDRAYDILSEFCPHELQSPALSAARCALLPGRENPAAHLVREFEALIDLDPFNPRHMRSLGNYLLPRWYGNHQALDLEARRTAARTYDIWGAGAYTWVWFDALLVDPNGFDTLEMDYFMDGIRDILKRSEDQHVVNLIAAHLYQSWQIARERYHANGVRPDLPPALRRGFEELVYNHLREVHPLIWGHAEIGFENTARVISTERLAEKGRETALTAVAMPFLATLQQGQTVSFGPDGISESNS</sequence>
<dbReference type="GeneID" id="83880217"/>
<name>A0A0N7M8R0_9RHOB</name>
<dbReference type="EMBL" id="CYTW01000001">
    <property type="protein sequence ID" value="CUJ89893.1"/>
    <property type="molecule type" value="Genomic_DNA"/>
</dbReference>
<evidence type="ECO:0000313" key="2">
    <source>
        <dbReference type="Proteomes" id="UP000051870"/>
    </source>
</evidence>
<reference evidence="2" key="1">
    <citation type="submission" date="2015-09" db="EMBL/GenBank/DDBJ databases">
        <authorList>
            <person name="Rodrigo-Torres Lidia"/>
            <person name="Arahal R.David."/>
        </authorList>
    </citation>
    <scope>NUCLEOTIDE SEQUENCE [LARGE SCALE GENOMIC DNA]</scope>
    <source>
        <strain evidence="2">CECT 7735</strain>
    </source>
</reference>
<gene>
    <name evidence="1" type="ORF">PH7735_01154</name>
</gene>
<dbReference type="AlphaFoldDB" id="A0A0N7M8R0"/>
<accession>A0A0N7M8R0</accession>
<organism evidence="1 2">
    <name type="scientific">Shimia thalassica</name>
    <dbReference type="NCBI Taxonomy" id="1715693"/>
    <lineage>
        <taxon>Bacteria</taxon>
        <taxon>Pseudomonadati</taxon>
        <taxon>Pseudomonadota</taxon>
        <taxon>Alphaproteobacteria</taxon>
        <taxon>Rhodobacterales</taxon>
        <taxon>Roseobacteraceae</taxon>
    </lineage>
</organism>
<evidence type="ECO:0008006" key="3">
    <source>
        <dbReference type="Google" id="ProtNLM"/>
    </source>
</evidence>
<evidence type="ECO:0000313" key="1">
    <source>
        <dbReference type="EMBL" id="CUJ89893.1"/>
    </source>
</evidence>